<gene>
    <name evidence="15" type="ORF">BV898_08283</name>
</gene>
<evidence type="ECO:0000259" key="14">
    <source>
        <dbReference type="Pfam" id="PF17039"/>
    </source>
</evidence>
<reference evidence="16" key="1">
    <citation type="submission" date="2017-01" db="EMBL/GenBank/DDBJ databases">
        <title>Comparative genomics of anhydrobiosis in the tardigrade Hypsibius dujardini.</title>
        <authorList>
            <person name="Yoshida Y."/>
            <person name="Koutsovoulos G."/>
            <person name="Laetsch D."/>
            <person name="Stevens L."/>
            <person name="Kumar S."/>
            <person name="Horikawa D."/>
            <person name="Ishino K."/>
            <person name="Komine S."/>
            <person name="Tomita M."/>
            <person name="Blaxter M."/>
            <person name="Arakawa K."/>
        </authorList>
    </citation>
    <scope>NUCLEOTIDE SEQUENCE [LARGE SCALE GENOMIC DNA]</scope>
    <source>
        <strain evidence="16">Z151</strain>
    </source>
</reference>
<dbReference type="Gene3D" id="3.40.50.11660">
    <property type="entry name" value="Glycosyl transferase family 10, C-terminal domain"/>
    <property type="match status" value="1"/>
</dbReference>
<evidence type="ECO:0000256" key="7">
    <source>
        <dbReference type="ARBA" id="ARBA00022968"/>
    </source>
</evidence>
<keyword evidence="16" id="KW-1185">Reference proteome</keyword>
<dbReference type="Pfam" id="PF17039">
    <property type="entry name" value="Glyco_tran_10_N"/>
    <property type="match status" value="1"/>
</dbReference>
<dbReference type="InterPro" id="IPR038577">
    <property type="entry name" value="GT10-like_C_sf"/>
</dbReference>
<dbReference type="AlphaFoldDB" id="A0A1W0WR43"/>
<comment type="subcellular location">
    <subcellularLocation>
        <location evidence="1 12">Golgi apparatus</location>
        <location evidence="1 12">Golgi stack membrane</location>
        <topology evidence="1 12">Single-pass type II membrane protein</topology>
    </subcellularLocation>
</comment>
<feature type="domain" description="Fucosyltransferase C-terminal" evidence="13">
    <location>
        <begin position="181"/>
        <end position="358"/>
    </location>
</feature>
<keyword evidence="5 12" id="KW-0808">Transferase</keyword>
<dbReference type="InterPro" id="IPR001503">
    <property type="entry name" value="Glyco_trans_10"/>
</dbReference>
<comment type="caution">
    <text evidence="15">The sequence shown here is derived from an EMBL/GenBank/DDBJ whole genome shotgun (WGS) entry which is preliminary data.</text>
</comment>
<dbReference type="InterPro" id="IPR031481">
    <property type="entry name" value="Glyco_tran_10_N"/>
</dbReference>
<evidence type="ECO:0000256" key="6">
    <source>
        <dbReference type="ARBA" id="ARBA00022692"/>
    </source>
</evidence>
<dbReference type="InterPro" id="IPR055270">
    <property type="entry name" value="Glyco_tran_10_C"/>
</dbReference>
<keyword evidence="6 12" id="KW-0812">Transmembrane</keyword>
<evidence type="ECO:0000256" key="4">
    <source>
        <dbReference type="ARBA" id="ARBA00022676"/>
    </source>
</evidence>
<evidence type="ECO:0000256" key="9">
    <source>
        <dbReference type="ARBA" id="ARBA00023034"/>
    </source>
</evidence>
<dbReference type="PANTHER" id="PTHR48438:SF1">
    <property type="entry name" value="ALPHA-(1,3)-FUCOSYLTRANSFERASE C-RELATED"/>
    <property type="match status" value="1"/>
</dbReference>
<dbReference type="SUPFAM" id="SSF53756">
    <property type="entry name" value="UDP-Glycosyltransferase/glycogen phosphorylase"/>
    <property type="match status" value="1"/>
</dbReference>
<organism evidence="15 16">
    <name type="scientific">Hypsibius exemplaris</name>
    <name type="common">Freshwater tardigrade</name>
    <dbReference type="NCBI Taxonomy" id="2072580"/>
    <lineage>
        <taxon>Eukaryota</taxon>
        <taxon>Metazoa</taxon>
        <taxon>Ecdysozoa</taxon>
        <taxon>Tardigrada</taxon>
        <taxon>Eutardigrada</taxon>
        <taxon>Parachela</taxon>
        <taxon>Hypsibioidea</taxon>
        <taxon>Hypsibiidae</taxon>
        <taxon>Hypsibius</taxon>
    </lineage>
</organism>
<evidence type="ECO:0000256" key="2">
    <source>
        <dbReference type="ARBA" id="ARBA00004922"/>
    </source>
</evidence>
<protein>
    <recommendedName>
        <fullName evidence="12">Fucosyltransferase</fullName>
        <ecNumber evidence="12">2.4.1.-</ecNumber>
    </recommendedName>
</protein>
<keyword evidence="9 12" id="KW-0333">Golgi apparatus</keyword>
<evidence type="ECO:0000256" key="11">
    <source>
        <dbReference type="ARBA" id="ARBA00023180"/>
    </source>
</evidence>
<dbReference type="OrthoDB" id="427096at2759"/>
<evidence type="ECO:0000256" key="12">
    <source>
        <dbReference type="RuleBase" id="RU003832"/>
    </source>
</evidence>
<evidence type="ECO:0000256" key="1">
    <source>
        <dbReference type="ARBA" id="ARBA00004447"/>
    </source>
</evidence>
<keyword evidence="7" id="KW-0735">Signal-anchor</keyword>
<evidence type="ECO:0000313" key="16">
    <source>
        <dbReference type="Proteomes" id="UP000192578"/>
    </source>
</evidence>
<evidence type="ECO:0000256" key="8">
    <source>
        <dbReference type="ARBA" id="ARBA00022989"/>
    </source>
</evidence>
<dbReference type="FunFam" id="3.40.50.11660:FF:000002">
    <property type="entry name" value="Alpha-(1,3)-fucosyltransferase"/>
    <property type="match status" value="1"/>
</dbReference>
<sequence>MALFITFCQAFTLRRLLGLAIVALLCLFLVRQIFYAEPHHGHVEPLRRMMALGDTRKVILFWTKFFGDDFSTHINFDVVNSCPVHNCFLTSDRSYLHDSTAVVFHADLEATDLPLTRSVNQSFVFYLLESPFKHLGRFRQQPYKGYFNLTWTYRHDSDVLATYYMNSYQPNLGGDRASRAKKKNKALALISNCQAPSNRDLYISELLQYFPVDVIGGCGNKTCPRGEWECTKQFSEYRFYLAFENALCQDYLTEKAFRAFSHDILPIVLGQGNYNALLPPNSFLNVADFVSPKKLAEHLHYLSRNPDEYEQHFKWKQFSEHSRIPVAYNQDRTDICQLCEIINRVPAIQSTYPDIHDWWVTQARCYVPLFSSAQKTRNLRSLLTLITTIIFLRKYFSYDYFI</sequence>
<evidence type="ECO:0000313" key="15">
    <source>
        <dbReference type="EMBL" id="OQV17659.1"/>
    </source>
</evidence>
<dbReference type="EMBL" id="MTYJ01000058">
    <property type="protein sequence ID" value="OQV17659.1"/>
    <property type="molecule type" value="Genomic_DNA"/>
</dbReference>
<name>A0A1W0WR43_HYPEX</name>
<accession>A0A1W0WR43</accession>
<keyword evidence="4 12" id="KW-0328">Glycosyltransferase</keyword>
<keyword evidence="11" id="KW-0325">Glycoprotein</keyword>
<keyword evidence="10" id="KW-0472">Membrane</keyword>
<dbReference type="UniPathway" id="UPA00378"/>
<feature type="domain" description="Fucosyltransferase N-terminal" evidence="14">
    <location>
        <begin position="56"/>
        <end position="163"/>
    </location>
</feature>
<dbReference type="EC" id="2.4.1.-" evidence="12"/>
<evidence type="ECO:0000256" key="10">
    <source>
        <dbReference type="ARBA" id="ARBA00023136"/>
    </source>
</evidence>
<dbReference type="GO" id="GO:0008417">
    <property type="term" value="F:fucosyltransferase activity"/>
    <property type="evidence" value="ECO:0007669"/>
    <property type="project" value="InterPro"/>
</dbReference>
<dbReference type="GO" id="GO:0032580">
    <property type="term" value="C:Golgi cisterna membrane"/>
    <property type="evidence" value="ECO:0007669"/>
    <property type="project" value="UniProtKB-SubCell"/>
</dbReference>
<proteinExistence type="inferred from homology"/>
<keyword evidence="8" id="KW-1133">Transmembrane helix</keyword>
<dbReference type="Pfam" id="PF00852">
    <property type="entry name" value="Glyco_transf_10"/>
    <property type="match status" value="1"/>
</dbReference>
<evidence type="ECO:0000259" key="13">
    <source>
        <dbReference type="Pfam" id="PF00852"/>
    </source>
</evidence>
<dbReference type="PANTHER" id="PTHR48438">
    <property type="entry name" value="ALPHA-(1,3)-FUCOSYLTRANSFERASE C-RELATED"/>
    <property type="match status" value="1"/>
</dbReference>
<evidence type="ECO:0000256" key="5">
    <source>
        <dbReference type="ARBA" id="ARBA00022679"/>
    </source>
</evidence>
<comment type="pathway">
    <text evidence="2">Protein modification; protein glycosylation.</text>
</comment>
<dbReference type="Proteomes" id="UP000192578">
    <property type="component" value="Unassembled WGS sequence"/>
</dbReference>
<evidence type="ECO:0000256" key="3">
    <source>
        <dbReference type="ARBA" id="ARBA00008919"/>
    </source>
</evidence>
<comment type="similarity">
    <text evidence="3 12">Belongs to the glycosyltransferase 10 family.</text>
</comment>